<reference evidence="1" key="1">
    <citation type="submission" date="2024-07" db="EMBL/GenBank/DDBJ databases">
        <authorList>
            <person name="Yu S.T."/>
        </authorList>
    </citation>
    <scope>NUCLEOTIDE SEQUENCE</scope>
    <source>
        <strain evidence="1">Y1</strain>
    </source>
</reference>
<proteinExistence type="predicted"/>
<organism evidence="1">
    <name type="scientific">Streptomyces sp. Y1</name>
    <dbReference type="NCBI Taxonomy" id="3238634"/>
    <lineage>
        <taxon>Bacteria</taxon>
        <taxon>Bacillati</taxon>
        <taxon>Actinomycetota</taxon>
        <taxon>Actinomycetes</taxon>
        <taxon>Kitasatosporales</taxon>
        <taxon>Streptomycetaceae</taxon>
        <taxon>Streptomyces</taxon>
    </lineage>
</organism>
<evidence type="ECO:0000313" key="1">
    <source>
        <dbReference type="EMBL" id="XDQ82949.1"/>
    </source>
</evidence>
<dbReference type="EMBL" id="CP163445">
    <property type="protein sequence ID" value="XDQ82949.1"/>
    <property type="molecule type" value="Genomic_DNA"/>
</dbReference>
<dbReference type="RefSeq" id="WP_369185177.1">
    <property type="nucleotide sequence ID" value="NZ_CP163445.1"/>
</dbReference>
<protein>
    <submittedName>
        <fullName evidence="1">Uncharacterized protein</fullName>
    </submittedName>
</protein>
<sequence length="155" mass="15746">MSVPLAPGHVLVRLTDGGPTAADAVLDRLEAVFPTHTGRGRTRLGNPWDDPPTLTSEGTWTIAAPRPDGAAEAVRAPGPAPAVSQTFDVSTTAPTSHGFTAVGGITADLLGTPDDVTTMLHALAALGPLSEEHRDHQGPLLAVQLRLGGTAGSAP</sequence>
<accession>A0AB39TV36</accession>
<gene>
    <name evidence="1" type="ORF">AB2U05_32845</name>
</gene>
<dbReference type="AlphaFoldDB" id="A0AB39TV36"/>
<name>A0AB39TV36_9ACTN</name>